<dbReference type="Proteomes" id="UP000827092">
    <property type="component" value="Unassembled WGS sequence"/>
</dbReference>
<keyword evidence="5 10" id="KW-0833">Ubl conjugation pathway</keyword>
<dbReference type="InterPro" id="IPR001578">
    <property type="entry name" value="Peptidase_C12_UCH"/>
</dbReference>
<evidence type="ECO:0000256" key="1">
    <source>
        <dbReference type="ARBA" id="ARBA00000707"/>
    </source>
</evidence>
<evidence type="ECO:0000313" key="14">
    <source>
        <dbReference type="Proteomes" id="UP000827092"/>
    </source>
</evidence>
<dbReference type="InterPro" id="IPR036959">
    <property type="entry name" value="Peptidase_C12_UCH_sf"/>
</dbReference>
<keyword evidence="14" id="KW-1185">Reference proteome</keyword>
<evidence type="ECO:0000256" key="3">
    <source>
        <dbReference type="ARBA" id="ARBA00012759"/>
    </source>
</evidence>
<evidence type="ECO:0000259" key="12">
    <source>
        <dbReference type="PROSITE" id="PS52048"/>
    </source>
</evidence>
<evidence type="ECO:0000256" key="10">
    <source>
        <dbReference type="PROSITE-ProRule" id="PRU01393"/>
    </source>
</evidence>
<comment type="catalytic activity">
    <reaction evidence="1 10 11">
        <text>Thiol-dependent hydrolysis of ester, thioester, amide, peptide and isopeptide bonds formed by the C-terminal Gly of ubiquitin (a 76-residue protein attached to proteins as an intracellular targeting signal).</text>
        <dbReference type="EC" id="3.4.19.12"/>
    </reaction>
</comment>
<organism evidence="13 14">
    <name type="scientific">Oedothorax gibbosus</name>
    <dbReference type="NCBI Taxonomy" id="931172"/>
    <lineage>
        <taxon>Eukaryota</taxon>
        <taxon>Metazoa</taxon>
        <taxon>Ecdysozoa</taxon>
        <taxon>Arthropoda</taxon>
        <taxon>Chelicerata</taxon>
        <taxon>Arachnida</taxon>
        <taxon>Araneae</taxon>
        <taxon>Araneomorphae</taxon>
        <taxon>Entelegynae</taxon>
        <taxon>Araneoidea</taxon>
        <taxon>Linyphiidae</taxon>
        <taxon>Erigoninae</taxon>
        <taxon>Oedothorax</taxon>
    </lineage>
</organism>
<dbReference type="PRINTS" id="PR00707">
    <property type="entry name" value="UBCTHYDRLASE"/>
</dbReference>
<evidence type="ECO:0000256" key="8">
    <source>
        <dbReference type="ARBA" id="ARBA00055560"/>
    </source>
</evidence>
<evidence type="ECO:0000256" key="7">
    <source>
        <dbReference type="ARBA" id="ARBA00022807"/>
    </source>
</evidence>
<dbReference type="GO" id="GO:0006511">
    <property type="term" value="P:ubiquitin-dependent protein catabolic process"/>
    <property type="evidence" value="ECO:0007669"/>
    <property type="project" value="UniProtKB-UniRule"/>
</dbReference>
<keyword evidence="6 10" id="KW-0378">Hydrolase</keyword>
<dbReference type="GO" id="GO:0005737">
    <property type="term" value="C:cytoplasm"/>
    <property type="evidence" value="ECO:0007669"/>
    <property type="project" value="TreeGrafter"/>
</dbReference>
<keyword evidence="4 10" id="KW-0645">Protease</keyword>
<feature type="site" description="Transition state stabilizer" evidence="10">
    <location>
        <position position="89"/>
    </location>
</feature>
<dbReference type="InterPro" id="IPR038765">
    <property type="entry name" value="Papain-like_cys_pep_sf"/>
</dbReference>
<feature type="site" description="Important for enzyme activity" evidence="10">
    <location>
        <position position="184"/>
    </location>
</feature>
<protein>
    <recommendedName>
        <fullName evidence="9 11">Ubiquitin carboxyl-terminal hydrolase</fullName>
        <ecNumber evidence="3 11">3.4.19.12</ecNumber>
    </recommendedName>
</protein>
<dbReference type="EC" id="3.4.19.12" evidence="3 11"/>
<reference evidence="13 14" key="1">
    <citation type="journal article" date="2022" name="Nat. Ecol. Evol.">
        <title>A masculinizing supergene underlies an exaggerated male reproductive morph in a spider.</title>
        <authorList>
            <person name="Hendrickx F."/>
            <person name="De Corte Z."/>
            <person name="Sonet G."/>
            <person name="Van Belleghem S.M."/>
            <person name="Kostlbacher S."/>
            <person name="Vangestel C."/>
        </authorList>
    </citation>
    <scope>NUCLEOTIDE SEQUENCE [LARGE SCALE GENOMIC DNA]</scope>
    <source>
        <strain evidence="13">W744_W776</strain>
    </source>
</reference>
<dbReference type="FunFam" id="3.40.532.10:FF:000006">
    <property type="entry name" value="Ubiquitin carboxyl-terminal hydrolase"/>
    <property type="match status" value="1"/>
</dbReference>
<feature type="active site" description="Proton donor" evidence="10">
    <location>
        <position position="169"/>
    </location>
</feature>
<dbReference type="PANTHER" id="PTHR10589:SF17">
    <property type="entry name" value="UBIQUITIN CARBOXYL-TERMINAL HYDROLASE"/>
    <property type="match status" value="1"/>
</dbReference>
<evidence type="ECO:0000256" key="11">
    <source>
        <dbReference type="RuleBase" id="RU361215"/>
    </source>
</evidence>
<evidence type="ECO:0000256" key="9">
    <source>
        <dbReference type="ARBA" id="ARBA00073226"/>
    </source>
</evidence>
<evidence type="ECO:0000256" key="6">
    <source>
        <dbReference type="ARBA" id="ARBA00022801"/>
    </source>
</evidence>
<proteinExistence type="inferred from homology"/>
<feature type="domain" description="UCH catalytic" evidence="12">
    <location>
        <begin position="5"/>
        <end position="229"/>
    </location>
</feature>
<dbReference type="GO" id="GO:0004843">
    <property type="term" value="F:cysteine-type deubiquitinase activity"/>
    <property type="evidence" value="ECO:0007669"/>
    <property type="project" value="UniProtKB-UniRule"/>
</dbReference>
<dbReference type="CDD" id="cd09616">
    <property type="entry name" value="Peptidase_C12_UCH_L1_L3"/>
    <property type="match status" value="1"/>
</dbReference>
<dbReference type="Gene3D" id="3.40.532.10">
    <property type="entry name" value="Peptidase C12, ubiquitin carboxyl-terminal hydrolase"/>
    <property type="match status" value="1"/>
</dbReference>
<dbReference type="AlphaFoldDB" id="A0AAV6VMV7"/>
<evidence type="ECO:0000313" key="13">
    <source>
        <dbReference type="EMBL" id="KAG8197056.1"/>
    </source>
</evidence>
<dbReference type="PROSITE" id="PS52048">
    <property type="entry name" value="UCH_DOMAIN"/>
    <property type="match status" value="1"/>
</dbReference>
<dbReference type="GO" id="GO:0016579">
    <property type="term" value="P:protein deubiquitination"/>
    <property type="evidence" value="ECO:0007669"/>
    <property type="project" value="TreeGrafter"/>
</dbReference>
<evidence type="ECO:0000256" key="4">
    <source>
        <dbReference type="ARBA" id="ARBA00022670"/>
    </source>
</evidence>
<sequence>MSKITWLRLESNPDVLNKFLEHLGVPQQWGISDIISLDDELLSMVPTPVLAVLLLFPISEKYNDYCNEQEEIAKSDNQNIDPSLYYMYQTIKNGCGTVALIHAIANNHEHLKLYPSSVAGKFIEDTKSMSPQDKAEFLEGSNEISAALKDSVSEEVRNAPPSLEDMCPHFIALVQVNGKLYELDGRKTVPVAHGDTNPDSFLKDAARVCKEYMQRDPENLNFTALSFGVVWLLLIQQRHLNWRSLNQGLKGIYGGDRLHWEERKFSLPFLGLTTRNISVDISINLLSSVYPSASSLQIAVVPVGTTSYGDGH</sequence>
<evidence type="ECO:0000256" key="5">
    <source>
        <dbReference type="ARBA" id="ARBA00022786"/>
    </source>
</evidence>
<dbReference type="Pfam" id="PF01088">
    <property type="entry name" value="Peptidase_C12"/>
    <property type="match status" value="1"/>
</dbReference>
<gene>
    <name evidence="13" type="ORF">JTE90_004325</name>
</gene>
<comment type="function">
    <text evidence="8">Ubiquitin-protein hydrolase is involved both in the processing of ubiquitin precursors and of ubiquitinated proteins. This enzyme is a thiol protease that recognizes and hydrolyzes a peptide bond at the C-terminal glycine of ubiquitin.</text>
</comment>
<keyword evidence="7 10" id="KW-0788">Thiol protease</keyword>
<comment type="caution">
    <text evidence="13">The sequence shown here is derived from an EMBL/GenBank/DDBJ whole genome shotgun (WGS) entry which is preliminary data.</text>
</comment>
<dbReference type="SUPFAM" id="SSF54001">
    <property type="entry name" value="Cysteine proteinases"/>
    <property type="match status" value="1"/>
</dbReference>
<accession>A0AAV6VMV7</accession>
<name>A0AAV6VMV7_9ARAC</name>
<evidence type="ECO:0000256" key="2">
    <source>
        <dbReference type="ARBA" id="ARBA00009326"/>
    </source>
</evidence>
<comment type="similarity">
    <text evidence="2 10 11">Belongs to the peptidase C12 family.</text>
</comment>
<feature type="active site" description="Nucleophile" evidence="10">
    <location>
        <position position="95"/>
    </location>
</feature>
<dbReference type="PANTHER" id="PTHR10589">
    <property type="entry name" value="UBIQUITIN CARBOXYL-TERMINAL HYDROLASE"/>
    <property type="match status" value="1"/>
</dbReference>
<dbReference type="EMBL" id="JAFNEN010000059">
    <property type="protein sequence ID" value="KAG8197056.1"/>
    <property type="molecule type" value="Genomic_DNA"/>
</dbReference>